<feature type="transmembrane region" description="Helical" evidence="6">
    <location>
        <begin position="355"/>
        <end position="374"/>
    </location>
</feature>
<keyword evidence="2" id="KW-1003">Cell membrane</keyword>
<feature type="domain" description="SSD" evidence="7">
    <location>
        <begin position="663"/>
        <end position="789"/>
    </location>
</feature>
<feature type="transmembrane region" description="Helical" evidence="6">
    <location>
        <begin position="734"/>
        <end position="756"/>
    </location>
</feature>
<dbReference type="InterPro" id="IPR000731">
    <property type="entry name" value="SSD"/>
</dbReference>
<evidence type="ECO:0000313" key="8">
    <source>
        <dbReference type="EMBL" id="MBW2942286.1"/>
    </source>
</evidence>
<evidence type="ECO:0000256" key="6">
    <source>
        <dbReference type="SAM" id="Phobius"/>
    </source>
</evidence>
<feature type="transmembrane region" description="Helical" evidence="6">
    <location>
        <begin position="762"/>
        <end position="787"/>
    </location>
</feature>
<dbReference type="Proteomes" id="UP001166291">
    <property type="component" value="Unassembled WGS sequence"/>
</dbReference>
<dbReference type="EMBL" id="JAHWDQ010000005">
    <property type="protein sequence ID" value="MBW2942286.1"/>
    <property type="molecule type" value="Genomic_DNA"/>
</dbReference>
<feature type="transmembrane region" description="Helical" evidence="6">
    <location>
        <begin position="6"/>
        <end position="25"/>
    </location>
</feature>
<feature type="transmembrane region" description="Helical" evidence="6">
    <location>
        <begin position="640"/>
        <end position="658"/>
    </location>
</feature>
<keyword evidence="5 6" id="KW-0472">Membrane</keyword>
<proteinExistence type="predicted"/>
<protein>
    <submittedName>
        <fullName evidence="8">MMPL family transporter</fullName>
    </submittedName>
</protein>
<keyword evidence="4 6" id="KW-1133">Transmembrane helix</keyword>
<evidence type="ECO:0000256" key="5">
    <source>
        <dbReference type="ARBA" id="ARBA00023136"/>
    </source>
</evidence>
<feature type="transmembrane region" description="Helical" evidence="6">
    <location>
        <begin position="691"/>
        <end position="713"/>
    </location>
</feature>
<feature type="transmembrane region" description="Helical" evidence="6">
    <location>
        <begin position="307"/>
        <end position="329"/>
    </location>
</feature>
<evidence type="ECO:0000256" key="3">
    <source>
        <dbReference type="ARBA" id="ARBA00022692"/>
    </source>
</evidence>
<evidence type="ECO:0000256" key="1">
    <source>
        <dbReference type="ARBA" id="ARBA00004651"/>
    </source>
</evidence>
<dbReference type="Pfam" id="PF03176">
    <property type="entry name" value="MMPL"/>
    <property type="match status" value="2"/>
</dbReference>
<organism evidence="8 9">
    <name type="scientific">Zhongshania aquimaris</name>
    <dbReference type="NCBI Taxonomy" id="2857107"/>
    <lineage>
        <taxon>Bacteria</taxon>
        <taxon>Pseudomonadati</taxon>
        <taxon>Pseudomonadota</taxon>
        <taxon>Gammaproteobacteria</taxon>
        <taxon>Cellvibrionales</taxon>
        <taxon>Spongiibacteraceae</taxon>
        <taxon>Zhongshania</taxon>
    </lineage>
</organism>
<feature type="transmembrane region" description="Helical" evidence="6">
    <location>
        <begin position="380"/>
        <end position="410"/>
    </location>
</feature>
<reference evidence="8" key="1">
    <citation type="submission" date="2021-07" db="EMBL/GenBank/DDBJ databases">
        <title>Zhongshania sp. CAU 1632 isolated from seawater.</title>
        <authorList>
            <person name="Kim W."/>
        </authorList>
    </citation>
    <scope>NUCLEOTIDE SEQUENCE</scope>
    <source>
        <strain evidence="8">CAU 1632</strain>
    </source>
</reference>
<gene>
    <name evidence="8" type="ORF">KXJ70_15935</name>
</gene>
<evidence type="ECO:0000313" key="9">
    <source>
        <dbReference type="Proteomes" id="UP001166291"/>
    </source>
</evidence>
<feature type="transmembrane region" description="Helical" evidence="6">
    <location>
        <begin position="279"/>
        <end position="301"/>
    </location>
</feature>
<dbReference type="PROSITE" id="PS50156">
    <property type="entry name" value="SSD"/>
    <property type="match status" value="1"/>
</dbReference>
<evidence type="ECO:0000259" key="7">
    <source>
        <dbReference type="PROSITE" id="PS50156"/>
    </source>
</evidence>
<evidence type="ECO:0000256" key="2">
    <source>
        <dbReference type="ARBA" id="ARBA00022475"/>
    </source>
</evidence>
<dbReference type="PANTHER" id="PTHR33406">
    <property type="entry name" value="MEMBRANE PROTEIN MJ1562-RELATED"/>
    <property type="match status" value="1"/>
</dbReference>
<sequence length="807" mass="89278">MLEALFSRHKIILFVFVILVGFFAWHSKDFETNASADTLISEDNEEFIKSQKINQQFSPEEFLIIAYRPKSGDIFSETSLQNIAAISGKIEQLPRVKAVRSVMTVPLLSKAGKELSADMKPNDFTQQKLQLPASELRSLFKDHPIYDGLLINHEQTASGIQVLFKPDIILQNINADILAIQSKRLDGALSKDDKTELAHLKAKAAPQEKALRETRNKEIEILRGIIKDYSADADLYLGGVHVLGYQLINIIQNDLKVFGSAIALLICLLVLLVFRRFSWVIITVACCASNLLITVGAFGLLNLKATVISSNFISLQLILSLAIVIHLIVQYREDAESHPDISQKDLVVLTLKNKIAPCFFAGFTTSLGFASLLLSEIQPVIAFGWMMIVAMAVTILCTLLLFPALLLLFPREKPSSNTTFLARPVNALHHICIKSGGAIILVSIIFFGASVFGALQLNVENSFINYFGEKTEVYKELSFIDKEFGGSTPLDIIYTPPEEPRPDKNLVLRAKDIQNVQRIQKALGEFEAMGTRLSVLNFTQLAKQINNGRPLTEYELTAIYWTLDKGIREDLLGSFFLEPPAQLRISARIKDSTEGLDRGAMLAEIHGKIQALGISKDDYQLSSLFVLYQAMLEQLFTSQILTLGAVFIALGIAFCLIFRSVKIASIAIIPNIISAIAILGIMGWLRIPLDFMTMTIAAIAMGIAVDDTIHYTHRYLQELKNTSAEKAIERSHHSVGYALIYTSLIIAIGFALLGFSDFVPSVLFGLLTGLAIIIALIADLTLLPVLLHKFVRGDIHNNAVASDEMAK</sequence>
<feature type="transmembrane region" description="Helical" evidence="6">
    <location>
        <begin position="431"/>
        <end position="455"/>
    </location>
</feature>
<comment type="subcellular location">
    <subcellularLocation>
        <location evidence="1">Cell membrane</location>
        <topology evidence="1">Multi-pass membrane protein</topology>
    </subcellularLocation>
</comment>
<feature type="transmembrane region" description="Helical" evidence="6">
    <location>
        <begin position="257"/>
        <end position="274"/>
    </location>
</feature>
<keyword evidence="3 6" id="KW-0812">Transmembrane</keyword>
<accession>A0ABS6VVG5</accession>
<keyword evidence="9" id="KW-1185">Reference proteome</keyword>
<evidence type="ECO:0000256" key="4">
    <source>
        <dbReference type="ARBA" id="ARBA00022989"/>
    </source>
</evidence>
<name>A0ABS6VVG5_9GAMM</name>
<dbReference type="InterPro" id="IPR050545">
    <property type="entry name" value="Mycobact_MmpL"/>
</dbReference>
<dbReference type="PANTHER" id="PTHR33406:SF12">
    <property type="entry name" value="BLR2997 PROTEIN"/>
    <property type="match status" value="1"/>
</dbReference>
<comment type="caution">
    <text evidence="8">The sequence shown here is derived from an EMBL/GenBank/DDBJ whole genome shotgun (WGS) entry which is preliminary data.</text>
</comment>
<dbReference type="InterPro" id="IPR004869">
    <property type="entry name" value="MMPL_dom"/>
</dbReference>
<dbReference type="RefSeq" id="WP_219044534.1">
    <property type="nucleotide sequence ID" value="NZ_JAHWDQ010000005.1"/>
</dbReference>
<feature type="transmembrane region" description="Helical" evidence="6">
    <location>
        <begin position="665"/>
        <end position="685"/>
    </location>
</feature>